<protein>
    <recommendedName>
        <fullName evidence="10">Maltose/maltodextrin transport system permease protein</fullName>
    </recommendedName>
</protein>
<evidence type="ECO:0000256" key="2">
    <source>
        <dbReference type="ARBA" id="ARBA00009047"/>
    </source>
</evidence>
<dbReference type="HOGENOM" id="CLU_016047_20_2_0"/>
<dbReference type="GO" id="GO:0015423">
    <property type="term" value="F:ABC-type maltose transporter activity"/>
    <property type="evidence" value="ECO:0007669"/>
    <property type="project" value="TreeGrafter"/>
</dbReference>
<reference evidence="12 13" key="2">
    <citation type="journal article" date="2011" name="Stand. Genomic Sci.">
        <title>Complete genome sequence of Truepera radiovictrix type strain (RQ-24).</title>
        <authorList>
            <person name="Ivanova N."/>
            <person name="Rohde C."/>
            <person name="Munk C."/>
            <person name="Nolan M."/>
            <person name="Lucas S."/>
            <person name="Del Rio T.G."/>
            <person name="Tice H."/>
            <person name="Deshpande S."/>
            <person name="Cheng J.F."/>
            <person name="Tapia R."/>
            <person name="Han C."/>
            <person name="Goodwin L."/>
            <person name="Pitluck S."/>
            <person name="Liolios K."/>
            <person name="Mavromatis K."/>
            <person name="Mikhailova N."/>
            <person name="Pati A."/>
            <person name="Chen A."/>
            <person name="Palaniappan K."/>
            <person name="Land M."/>
            <person name="Hauser L."/>
            <person name="Chang Y.J."/>
            <person name="Jeffries C.D."/>
            <person name="Brambilla E."/>
            <person name="Rohde M."/>
            <person name="Goker M."/>
            <person name="Tindall B.J."/>
            <person name="Woyke T."/>
            <person name="Bristow J."/>
            <person name="Eisen J.A."/>
            <person name="Markowitz V."/>
            <person name="Hugenholtz P."/>
            <person name="Kyrpides N.C."/>
            <person name="Klenk H.P."/>
            <person name="Lapidus A."/>
        </authorList>
    </citation>
    <scope>NUCLEOTIDE SEQUENCE [LARGE SCALE GENOMIC DNA]</scope>
    <source>
        <strain evidence="13">DSM 17093 / CIP 108686 / LMG 22925 / RQ-24</strain>
    </source>
</reference>
<dbReference type="CDD" id="cd06261">
    <property type="entry name" value="TM_PBP2"/>
    <property type="match status" value="1"/>
</dbReference>
<dbReference type="SUPFAM" id="SSF161098">
    <property type="entry name" value="MetI-like"/>
    <property type="match status" value="1"/>
</dbReference>
<evidence type="ECO:0000256" key="5">
    <source>
        <dbReference type="ARBA" id="ARBA00022597"/>
    </source>
</evidence>
<dbReference type="STRING" id="649638.Trad_2040"/>
<gene>
    <name evidence="12" type="ordered locus">Trad_2040</name>
</gene>
<dbReference type="AlphaFoldDB" id="D7CR66"/>
<dbReference type="SUPFAM" id="SSF160964">
    <property type="entry name" value="MalF N-terminal region-like"/>
    <property type="match status" value="1"/>
</dbReference>
<keyword evidence="7 9" id="KW-1133">Transmembrane helix</keyword>
<comment type="similarity">
    <text evidence="2 10">Belongs to the binding-protein-dependent transport system permease family. MalFG subfamily.</text>
</comment>
<evidence type="ECO:0000256" key="8">
    <source>
        <dbReference type="ARBA" id="ARBA00023136"/>
    </source>
</evidence>
<comment type="caution">
    <text evidence="10">Lacks conserved residue(s) required for the propagation of feature annotation.</text>
</comment>
<evidence type="ECO:0000256" key="9">
    <source>
        <dbReference type="RuleBase" id="RU363032"/>
    </source>
</evidence>
<dbReference type="PANTHER" id="PTHR47314">
    <property type="entry name" value="MALTOSE/MALTODEXTRIN TRANSPORT SYSTEM PERMEASE PROTEIN MALF"/>
    <property type="match status" value="1"/>
</dbReference>
<reference evidence="13" key="1">
    <citation type="submission" date="2010-05" db="EMBL/GenBank/DDBJ databases">
        <title>The complete genome of Truepera radiovictris DSM 17093.</title>
        <authorList>
            <consortium name="US DOE Joint Genome Institute (JGI-PGF)"/>
            <person name="Lucas S."/>
            <person name="Copeland A."/>
            <person name="Lapidus A."/>
            <person name="Glavina del Rio T."/>
            <person name="Dalin E."/>
            <person name="Tice H."/>
            <person name="Bruce D."/>
            <person name="Goodwin L."/>
            <person name="Pitluck S."/>
            <person name="Kyrpides N."/>
            <person name="Mavromatis K."/>
            <person name="Ovchinnikova G."/>
            <person name="Munk A.C."/>
            <person name="Detter J.C."/>
            <person name="Han C."/>
            <person name="Tapia R."/>
            <person name="Land M."/>
            <person name="Hauser L."/>
            <person name="Markowitz V."/>
            <person name="Cheng J.-F."/>
            <person name="Hugenholtz P."/>
            <person name="Woyke T."/>
            <person name="Wu D."/>
            <person name="Tindall B."/>
            <person name="Pomrenke H.G."/>
            <person name="Brambilla E."/>
            <person name="Klenk H.-P."/>
            <person name="Eisen J.A."/>
        </authorList>
    </citation>
    <scope>NUCLEOTIDE SEQUENCE [LARGE SCALE GENOMIC DNA]</scope>
    <source>
        <strain evidence="13">DSM 17093 / CIP 108686 / LMG 22925 / RQ-24</strain>
    </source>
</reference>
<dbReference type="GO" id="GO:0042956">
    <property type="term" value="P:maltodextrin transmembrane transport"/>
    <property type="evidence" value="ECO:0007669"/>
    <property type="project" value="TreeGrafter"/>
</dbReference>
<proteinExistence type="inferred from homology"/>
<feature type="transmembrane region" description="Helical" evidence="9">
    <location>
        <begin position="287"/>
        <end position="307"/>
    </location>
</feature>
<organism evidence="12 13">
    <name type="scientific">Truepera radiovictrix (strain DSM 17093 / CIP 108686 / LMG 22925 / RQ-24)</name>
    <dbReference type="NCBI Taxonomy" id="649638"/>
    <lineage>
        <taxon>Bacteria</taxon>
        <taxon>Thermotogati</taxon>
        <taxon>Deinococcota</taxon>
        <taxon>Deinococci</taxon>
        <taxon>Trueperales</taxon>
        <taxon>Trueperaceae</taxon>
        <taxon>Truepera</taxon>
    </lineage>
</organism>
<feature type="transmembrane region" description="Helical" evidence="9">
    <location>
        <begin position="12"/>
        <end position="30"/>
    </location>
</feature>
<feature type="transmembrane region" description="Helical" evidence="9">
    <location>
        <begin position="252"/>
        <end position="275"/>
    </location>
</feature>
<dbReference type="KEGG" id="tra:Trad_2040"/>
<evidence type="ECO:0000256" key="7">
    <source>
        <dbReference type="ARBA" id="ARBA00022989"/>
    </source>
</evidence>
<dbReference type="Proteomes" id="UP000000379">
    <property type="component" value="Chromosome"/>
</dbReference>
<dbReference type="EMBL" id="CP002049">
    <property type="protein sequence ID" value="ADI15154.1"/>
    <property type="molecule type" value="Genomic_DNA"/>
</dbReference>
<evidence type="ECO:0000256" key="10">
    <source>
        <dbReference type="RuleBase" id="RU367050"/>
    </source>
</evidence>
<dbReference type="InterPro" id="IPR035906">
    <property type="entry name" value="MetI-like_sf"/>
</dbReference>
<feature type="domain" description="ABC transmembrane type-1" evidence="11">
    <location>
        <begin position="252"/>
        <end position="476"/>
    </location>
</feature>
<keyword evidence="3 9" id="KW-0813">Transport</keyword>
<name>D7CR66_TRURR</name>
<feature type="transmembrane region" description="Helical" evidence="9">
    <location>
        <begin position="453"/>
        <end position="477"/>
    </location>
</feature>
<keyword evidence="6 9" id="KW-0812">Transmembrane</keyword>
<feature type="transmembrane region" description="Helical" evidence="9">
    <location>
        <begin position="42"/>
        <end position="65"/>
    </location>
</feature>
<sequence>MVQRAFPAAPPYLALVFGVPILVGVLAWIAHHFHWIMPWYYLLPSLLFLLTFTVMPIGLTIFLAFTDYAGNRNTQLNPTTETTIVQAAGTQVETADLTSLRCEVLFEGCLGVRVRLYTAGTLEVQGVNLENNVLTVSPAPPEGRTVSAAELELTEFGIRAQFPVVAIDGDHLTLGRTPPGEVNLERVALEVAGEVLERRIVAIQGTTLTLDAPLPEGFTYTSLARYNDFRVVGWANFRTILGQANRALLPVFAWNLTFATLTVLINIAVGVFLAVMLNDPELRFRNLYRTLLIVPWALPAIITIQIWRGLLNYNFGAINRLLALFDLPIVDWLGDPNAAKAAVLLVNLWLSFPFMMTATLSALSAIPDELYEAARIDGASAWGSFWHVSAPLLRSALVPIALTSFALSFNNFNVIFLLTDGGPATTGGTSTARATDILISWAYNEAFRSQGGFAYGLGSAISILIFVITLAVSLINFRVTGALKEERAV</sequence>
<dbReference type="InterPro" id="IPR035277">
    <property type="entry name" value="MalF_N"/>
</dbReference>
<evidence type="ECO:0000313" key="12">
    <source>
        <dbReference type="EMBL" id="ADI15154.1"/>
    </source>
</evidence>
<dbReference type="Gene3D" id="1.20.58.370">
    <property type="entry name" value="MalF N-terminal region-like"/>
    <property type="match status" value="1"/>
</dbReference>
<dbReference type="GO" id="GO:1990060">
    <property type="term" value="C:maltose transport complex"/>
    <property type="evidence" value="ECO:0007669"/>
    <property type="project" value="TreeGrafter"/>
</dbReference>
<comment type="function">
    <text evidence="10">Part of the ABC transporter complex MalEFGK involved in maltose/maltodextrin import. Probably responsible for the translocation of the substrate across the membrane.</text>
</comment>
<accession>D7CR66</accession>
<keyword evidence="8 9" id="KW-0472">Membrane</keyword>
<evidence type="ECO:0000259" key="11">
    <source>
        <dbReference type="PROSITE" id="PS50928"/>
    </source>
</evidence>
<evidence type="ECO:0000256" key="1">
    <source>
        <dbReference type="ARBA" id="ARBA00004651"/>
    </source>
</evidence>
<dbReference type="InterPro" id="IPR000515">
    <property type="entry name" value="MetI-like"/>
</dbReference>
<dbReference type="PANTHER" id="PTHR47314:SF1">
    <property type="entry name" value="MALTOSE_MALTODEXTRIN TRANSPORT SYSTEM PERMEASE PROTEIN MALF"/>
    <property type="match status" value="1"/>
</dbReference>
<keyword evidence="13" id="KW-1185">Reference proteome</keyword>
<dbReference type="Gene3D" id="1.10.3720.10">
    <property type="entry name" value="MetI-like"/>
    <property type="match status" value="1"/>
</dbReference>
<evidence type="ECO:0000256" key="4">
    <source>
        <dbReference type="ARBA" id="ARBA00022475"/>
    </source>
</evidence>
<keyword evidence="5 10" id="KW-0762">Sugar transport</keyword>
<evidence type="ECO:0000256" key="3">
    <source>
        <dbReference type="ARBA" id="ARBA00022448"/>
    </source>
</evidence>
<dbReference type="eggNOG" id="COG1175">
    <property type="taxonomic scope" value="Bacteria"/>
</dbReference>
<evidence type="ECO:0000256" key="6">
    <source>
        <dbReference type="ARBA" id="ARBA00022692"/>
    </source>
</evidence>
<feature type="transmembrane region" description="Helical" evidence="9">
    <location>
        <begin position="341"/>
        <end position="366"/>
    </location>
</feature>
<dbReference type="PROSITE" id="PS50928">
    <property type="entry name" value="ABC_TM1"/>
    <property type="match status" value="1"/>
</dbReference>
<comment type="subcellular location">
    <subcellularLocation>
        <location evidence="1 9">Cell membrane</location>
        <topology evidence="1 9">Multi-pass membrane protein</topology>
    </subcellularLocation>
</comment>
<evidence type="ECO:0000313" key="13">
    <source>
        <dbReference type="Proteomes" id="UP000000379"/>
    </source>
</evidence>
<keyword evidence="4 10" id="KW-1003">Cell membrane</keyword>
<dbReference type="Pfam" id="PF00528">
    <property type="entry name" value="BPD_transp_1"/>
    <property type="match status" value="1"/>
</dbReference>